<name>A0A848H188_9BURK</name>
<sequence length="129" mass="13740">MRILIASAAAMTMAAAAAAAMALHAPPARPLQRAPAAANPAQMPSDAVPGLVWRSGSATLRLTDRPCASEEFTRALETEGVTKARAYDVVQGSRRYSGCWSKDIGGDVVTMEPGRDIGQIPLDWFRRES</sequence>
<proteinExistence type="predicted"/>
<feature type="chain" id="PRO_5032622588" evidence="1">
    <location>
        <begin position="20"/>
        <end position="129"/>
    </location>
</feature>
<dbReference type="AlphaFoldDB" id="A0A848H188"/>
<dbReference type="RefSeq" id="WP_169418685.1">
    <property type="nucleotide sequence ID" value="NZ_JABBFX010000001.1"/>
</dbReference>
<keyword evidence="3" id="KW-1185">Reference proteome</keyword>
<dbReference type="Proteomes" id="UP000541185">
    <property type="component" value="Unassembled WGS sequence"/>
</dbReference>
<reference evidence="2 3" key="1">
    <citation type="submission" date="2020-04" db="EMBL/GenBank/DDBJ databases">
        <title>Ramlibacter sp. G-1-2-2 isolated from soil.</title>
        <authorList>
            <person name="Dahal R.H."/>
        </authorList>
    </citation>
    <scope>NUCLEOTIDE SEQUENCE [LARGE SCALE GENOMIC DNA]</scope>
    <source>
        <strain evidence="2 3">G-1-2-2</strain>
    </source>
</reference>
<protein>
    <submittedName>
        <fullName evidence="2">Uncharacterized protein</fullName>
    </submittedName>
</protein>
<accession>A0A848H188</accession>
<keyword evidence="1" id="KW-0732">Signal</keyword>
<evidence type="ECO:0000313" key="2">
    <source>
        <dbReference type="EMBL" id="NML44565.1"/>
    </source>
</evidence>
<gene>
    <name evidence="2" type="ORF">HHL11_12435</name>
</gene>
<organism evidence="2 3">
    <name type="scientific">Ramlibacter agri</name>
    <dbReference type="NCBI Taxonomy" id="2728837"/>
    <lineage>
        <taxon>Bacteria</taxon>
        <taxon>Pseudomonadati</taxon>
        <taxon>Pseudomonadota</taxon>
        <taxon>Betaproteobacteria</taxon>
        <taxon>Burkholderiales</taxon>
        <taxon>Comamonadaceae</taxon>
        <taxon>Ramlibacter</taxon>
    </lineage>
</organism>
<feature type="signal peptide" evidence="1">
    <location>
        <begin position="1"/>
        <end position="19"/>
    </location>
</feature>
<evidence type="ECO:0000313" key="3">
    <source>
        <dbReference type="Proteomes" id="UP000541185"/>
    </source>
</evidence>
<dbReference type="EMBL" id="JABBFX010000001">
    <property type="protein sequence ID" value="NML44565.1"/>
    <property type="molecule type" value="Genomic_DNA"/>
</dbReference>
<comment type="caution">
    <text evidence="2">The sequence shown here is derived from an EMBL/GenBank/DDBJ whole genome shotgun (WGS) entry which is preliminary data.</text>
</comment>
<evidence type="ECO:0000256" key="1">
    <source>
        <dbReference type="SAM" id="SignalP"/>
    </source>
</evidence>